<sequence length="154" mass="17848">MGVDSTVYICISFSDDKYYMELNKENVALREIILHSKSSIFEISCFDDCLAEGEVDIRQTEGEILKLTKEQFEEVWQGYTAPCRPEWNRVKESMTIGTLLNMKQCYIYPQGIILKQNHITGLCKKIDDFSLNKIVTVKITGYDDLNMWLIAEKI</sequence>
<evidence type="ECO:0008006" key="3">
    <source>
        <dbReference type="Google" id="ProtNLM"/>
    </source>
</evidence>
<dbReference type="HOGENOM" id="CLU_129768_0_0_9"/>
<gene>
    <name evidence="1" type="ordered locus">Rumal_1466</name>
</gene>
<protein>
    <recommendedName>
        <fullName evidence="3">S1 motif domain-containing protein</fullName>
    </recommendedName>
</protein>
<dbReference type="STRING" id="697329.Rumal_1466"/>
<proteinExistence type="predicted"/>
<dbReference type="KEGG" id="ral:Rumal_1466"/>
<accession>E6UGD4</accession>
<dbReference type="EMBL" id="CP002403">
    <property type="protein sequence ID" value="ADU21972.1"/>
    <property type="molecule type" value="Genomic_DNA"/>
</dbReference>
<evidence type="ECO:0000313" key="2">
    <source>
        <dbReference type="Proteomes" id="UP000006919"/>
    </source>
</evidence>
<name>E6UGD4_RUMA7</name>
<dbReference type="Proteomes" id="UP000006919">
    <property type="component" value="Chromosome"/>
</dbReference>
<dbReference type="AlphaFoldDB" id="E6UGD4"/>
<dbReference type="eggNOG" id="COG0539">
    <property type="taxonomic scope" value="Bacteria"/>
</dbReference>
<reference evidence="1 2" key="1">
    <citation type="journal article" date="2011" name="J. Bacteriol.">
        <title>Complete genome of the cellulolytic ruminal bacterium Ruminococcus albus 7.</title>
        <authorList>
            <person name="Suen G."/>
            <person name="Stevenson D.M."/>
            <person name="Bruce D.C."/>
            <person name="Chertkov O."/>
            <person name="Copeland A."/>
            <person name="Cheng J.F."/>
            <person name="Detter C."/>
            <person name="Detter J.C."/>
            <person name="Goodwin L.A."/>
            <person name="Han C.S."/>
            <person name="Hauser L.J."/>
            <person name="Ivanova N.N."/>
            <person name="Kyrpides N.C."/>
            <person name="Land M.L."/>
            <person name="Lapidus A."/>
            <person name="Lucas S."/>
            <person name="Ovchinnikova G."/>
            <person name="Pitluck S."/>
            <person name="Tapia R."/>
            <person name="Woyke T."/>
            <person name="Boyum J."/>
            <person name="Mead D."/>
            <person name="Weimer P.J."/>
        </authorList>
    </citation>
    <scope>NUCLEOTIDE SEQUENCE [LARGE SCALE GENOMIC DNA]</scope>
    <source>
        <strain evidence="2">ATCC 27210 / DSM 20455 / JCM 14654 / NCDO 2250 / 7</strain>
    </source>
</reference>
<organism evidence="1 2">
    <name type="scientific">Ruminococcus albus (strain ATCC 27210 / DSM 20455 / JCM 14654 / NCDO 2250 / 7)</name>
    <dbReference type="NCBI Taxonomy" id="697329"/>
    <lineage>
        <taxon>Bacteria</taxon>
        <taxon>Bacillati</taxon>
        <taxon>Bacillota</taxon>
        <taxon>Clostridia</taxon>
        <taxon>Eubacteriales</taxon>
        <taxon>Oscillospiraceae</taxon>
        <taxon>Ruminococcus</taxon>
    </lineage>
</organism>
<evidence type="ECO:0000313" key="1">
    <source>
        <dbReference type="EMBL" id="ADU21972.1"/>
    </source>
</evidence>